<feature type="binding site" evidence="3">
    <location>
        <position position="121"/>
    </location>
    <ligand>
        <name>Zn(2+)</name>
        <dbReference type="ChEBI" id="CHEBI:29105"/>
    </ligand>
</feature>
<dbReference type="GO" id="GO:0046512">
    <property type="term" value="P:sphingosine biosynthetic process"/>
    <property type="evidence" value="ECO:0007669"/>
    <property type="project" value="TreeGrafter"/>
</dbReference>
<accession>A0A8H4VH73</accession>
<keyword evidence="4" id="KW-0746">Sphingolipid metabolism</keyword>
<dbReference type="InterPro" id="IPR031331">
    <property type="entry name" value="NEUT/ALK_ceramidase_C"/>
</dbReference>
<evidence type="ECO:0000256" key="1">
    <source>
        <dbReference type="ARBA" id="ARBA00009835"/>
    </source>
</evidence>
<proteinExistence type="inferred from homology"/>
<keyword evidence="5" id="KW-0732">Signal</keyword>
<dbReference type="GO" id="GO:0017040">
    <property type="term" value="F:N-acylsphingosine amidohydrolase activity"/>
    <property type="evidence" value="ECO:0007669"/>
    <property type="project" value="UniProtKB-UniRule"/>
</dbReference>
<evidence type="ECO:0000259" key="7">
    <source>
        <dbReference type="Pfam" id="PF17048"/>
    </source>
</evidence>
<dbReference type="InterPro" id="IPR031329">
    <property type="entry name" value="NEUT/ALK_ceramidase_N"/>
</dbReference>
<dbReference type="EC" id="3.5.1.23" evidence="4"/>
<dbReference type="PANTHER" id="PTHR12670">
    <property type="entry name" value="CERAMIDASE"/>
    <property type="match status" value="1"/>
</dbReference>
<gene>
    <name evidence="8" type="ORF">GQ602_001218</name>
</gene>
<protein>
    <recommendedName>
        <fullName evidence="4">Neutral ceramidase</fullName>
        <ecNumber evidence="4">3.5.1.23</ecNumber>
    </recommendedName>
</protein>
<dbReference type="GO" id="GO:0042759">
    <property type="term" value="P:long-chain fatty acid biosynthetic process"/>
    <property type="evidence" value="ECO:0007669"/>
    <property type="project" value="TreeGrafter"/>
</dbReference>
<feature type="binding site" evidence="3">
    <location>
        <position position="476"/>
    </location>
    <ligand>
        <name>Zn(2+)</name>
        <dbReference type="ChEBI" id="CHEBI:29105"/>
    </ligand>
</feature>
<feature type="binding site" evidence="3">
    <location>
        <position position="516"/>
    </location>
    <ligand>
        <name>Zn(2+)</name>
        <dbReference type="ChEBI" id="CHEBI:29105"/>
    </ligand>
</feature>
<evidence type="ECO:0000313" key="8">
    <source>
        <dbReference type="EMBL" id="KAF4595605.1"/>
    </source>
</evidence>
<name>A0A8H4VH73_9HYPO</name>
<dbReference type="GO" id="GO:0046514">
    <property type="term" value="P:ceramide catabolic process"/>
    <property type="evidence" value="ECO:0007669"/>
    <property type="project" value="InterPro"/>
</dbReference>
<dbReference type="Pfam" id="PF17048">
    <property type="entry name" value="Ceramidse_alk_C"/>
    <property type="match status" value="1"/>
</dbReference>
<dbReference type="EMBL" id="JAACLJ010000001">
    <property type="protein sequence ID" value="KAF4595605.1"/>
    <property type="molecule type" value="Genomic_DNA"/>
</dbReference>
<keyword evidence="4" id="KW-0443">Lipid metabolism</keyword>
<dbReference type="Pfam" id="PF04734">
    <property type="entry name" value="Ceramidase_alk"/>
    <property type="match status" value="1"/>
</dbReference>
<feature type="domain" description="Neutral/alkaline non-lysosomal ceramidase C-terminal" evidence="7">
    <location>
        <begin position="552"/>
        <end position="711"/>
    </location>
</feature>
<comment type="cofactor">
    <cofactor evidence="3">
        <name>Zn(2+)</name>
        <dbReference type="ChEBI" id="CHEBI:29105"/>
    </cofactor>
    <text evidence="3">Binds 1 zinc ion per subunit.</text>
</comment>
<feature type="binding site" evidence="3">
    <location>
        <position position="231"/>
    </location>
    <ligand>
        <name>Zn(2+)</name>
        <dbReference type="ChEBI" id="CHEBI:29105"/>
    </ligand>
</feature>
<dbReference type="GO" id="GO:0016020">
    <property type="term" value="C:membrane"/>
    <property type="evidence" value="ECO:0007669"/>
    <property type="project" value="GOC"/>
</dbReference>
<keyword evidence="9" id="KW-1185">Reference proteome</keyword>
<evidence type="ECO:0000256" key="3">
    <source>
        <dbReference type="PIRSR" id="PIRSR606823-2"/>
    </source>
</evidence>
<keyword evidence="3" id="KW-0479">Metal-binding</keyword>
<dbReference type="InterPro" id="IPR038445">
    <property type="entry name" value="NCDase_C_sf"/>
</dbReference>
<evidence type="ECO:0000256" key="5">
    <source>
        <dbReference type="SAM" id="SignalP"/>
    </source>
</evidence>
<dbReference type="Proteomes" id="UP000562929">
    <property type="component" value="Unassembled WGS sequence"/>
</dbReference>
<sequence length="712" mass="79304">MLLAIIILILGLGLKVASAFGDKYLVGVGKADITGPVAEVRFSGYANLDQVGTGLRQRLYSRAFIIGKNDTKSRDRFVYVVLDTQSGDTAIRNGVLERLVKLGGDYAAFYNGSNIALTGTHSHAGPGAWSNYLLPQLPNLGFDRQSYDAIVNGAVLSIKRAHDSLREAFIDIGRLRIPDGAINRSLFAWLANPHEERVRYPDETDKMMTLIRFRRAKDKKLMGCLSWFAVHGTSLLGNNTLVAGDNKGVAAWRLEQDLRGQAGVVDDFVAGFSQASVGDTTPNVLGAYCDDGSGQCNLEHSTCADGKSQGCHGRGPEFREHDFGARSCFEMGRRQYVGAKNILIREDSFTTIRGPAVKAFHFHHDMRYWKFRLRNGSEATTCPAALGYSFAAGTTDWPGAFDFRQGESGKWHANPLWRYVVGLIREPSESQKRCHGAKPILLDVGEMELPYSWAPNVVDIQMFRVGQLLIIVSPSEVTTMSGLRWKAAVAEQAKKLLGMRRPLVVLGGPANTYAHYCVTPEEYQVQRYEGASTLYGPHQLEAFINLTVSNMGFLHHNAVGKPLPGPPPPDNREKSLSFVLPYVFDAHPPGSWFGRVLREPNRRYRHGDVITASFQGANPRSDLRLEGTYAAVEKWRIADNKWQEYRNDEDWFLVFQWRRTNTILGYSEVDISWDTQGNADLGLYRLRYYGDSKNVLGHLKPVVGISGNFTLR</sequence>
<dbReference type="GO" id="GO:0046872">
    <property type="term" value="F:metal ion binding"/>
    <property type="evidence" value="ECO:0007669"/>
    <property type="project" value="UniProtKB-KW"/>
</dbReference>
<evidence type="ECO:0000256" key="2">
    <source>
        <dbReference type="ARBA" id="ARBA00022801"/>
    </source>
</evidence>
<dbReference type="Gene3D" id="2.60.40.2300">
    <property type="entry name" value="Neutral/alkaline non-lysosomal ceramidase, C-terminal domain"/>
    <property type="match status" value="1"/>
</dbReference>
<evidence type="ECO:0000256" key="4">
    <source>
        <dbReference type="RuleBase" id="RU366019"/>
    </source>
</evidence>
<feature type="domain" description="Neutral/alkaline non-lysosomal ceramidase N-terminal" evidence="6">
    <location>
        <begin position="24"/>
        <end position="545"/>
    </location>
</feature>
<dbReference type="PANTHER" id="PTHR12670:SF20">
    <property type="entry name" value="NEUTRAL CERAMIDASE"/>
    <property type="match status" value="1"/>
</dbReference>
<reference evidence="8 9" key="1">
    <citation type="journal article" date="2020" name="G3 (Bethesda)">
        <title>Genetic Underpinnings of Host Manipulation by Ophiocordyceps as Revealed by Comparative Transcriptomics.</title>
        <authorList>
            <person name="Will I."/>
            <person name="Das B."/>
            <person name="Trinh T."/>
            <person name="Brachmann A."/>
            <person name="Ohm R.A."/>
            <person name="de Bekker C."/>
        </authorList>
    </citation>
    <scope>NUCLEOTIDE SEQUENCE [LARGE SCALE GENOMIC DNA]</scope>
    <source>
        <strain evidence="8 9">EC05</strain>
    </source>
</reference>
<keyword evidence="2 4" id="KW-0378">Hydrolase</keyword>
<comment type="similarity">
    <text evidence="1 4">Belongs to the neutral ceramidase family.</text>
</comment>
<organism evidence="8 9">
    <name type="scientific">Ophiocordyceps camponoti-floridani</name>
    <dbReference type="NCBI Taxonomy" id="2030778"/>
    <lineage>
        <taxon>Eukaryota</taxon>
        <taxon>Fungi</taxon>
        <taxon>Dikarya</taxon>
        <taxon>Ascomycota</taxon>
        <taxon>Pezizomycotina</taxon>
        <taxon>Sordariomycetes</taxon>
        <taxon>Hypocreomycetidae</taxon>
        <taxon>Hypocreales</taxon>
        <taxon>Ophiocordycipitaceae</taxon>
        <taxon>Ophiocordyceps</taxon>
    </lineage>
</organism>
<feature type="chain" id="PRO_5034232810" description="Neutral ceramidase" evidence="5">
    <location>
        <begin position="20"/>
        <end position="712"/>
    </location>
</feature>
<evidence type="ECO:0000259" key="6">
    <source>
        <dbReference type="Pfam" id="PF04734"/>
    </source>
</evidence>
<dbReference type="OrthoDB" id="191371at2759"/>
<comment type="catalytic activity">
    <reaction evidence="4">
        <text>an N-acylsphing-4-enine + H2O = sphing-4-enine + a fatty acid</text>
        <dbReference type="Rhea" id="RHEA:20856"/>
        <dbReference type="ChEBI" id="CHEBI:15377"/>
        <dbReference type="ChEBI" id="CHEBI:28868"/>
        <dbReference type="ChEBI" id="CHEBI:52639"/>
        <dbReference type="ChEBI" id="CHEBI:57756"/>
        <dbReference type="EC" id="3.5.1.23"/>
    </reaction>
</comment>
<feature type="signal peptide" evidence="5">
    <location>
        <begin position="1"/>
        <end position="19"/>
    </location>
</feature>
<dbReference type="GO" id="GO:0005576">
    <property type="term" value="C:extracellular region"/>
    <property type="evidence" value="ECO:0007669"/>
    <property type="project" value="TreeGrafter"/>
</dbReference>
<dbReference type="InterPro" id="IPR006823">
    <property type="entry name" value="Ceramidase_alk"/>
</dbReference>
<evidence type="ECO:0000313" key="9">
    <source>
        <dbReference type="Proteomes" id="UP000562929"/>
    </source>
</evidence>
<comment type="caution">
    <text evidence="8">The sequence shown here is derived from an EMBL/GenBank/DDBJ whole genome shotgun (WGS) entry which is preliminary data.</text>
</comment>
<keyword evidence="3" id="KW-0862">Zinc</keyword>
<dbReference type="AlphaFoldDB" id="A0A8H4VH73"/>